<dbReference type="RefSeq" id="WP_379802979.1">
    <property type="nucleotide sequence ID" value="NZ_JBHUOL010000001.1"/>
</dbReference>
<comment type="caution">
    <text evidence="1">The sequence shown here is derived from an EMBL/GenBank/DDBJ whole genome shotgun (WGS) entry which is preliminary data.</text>
</comment>
<keyword evidence="2" id="KW-1185">Reference proteome</keyword>
<evidence type="ECO:0000313" key="1">
    <source>
        <dbReference type="EMBL" id="MFD2907178.1"/>
    </source>
</evidence>
<protein>
    <submittedName>
        <fullName evidence="1">Uncharacterized protein</fullName>
    </submittedName>
</protein>
<sequence>MNCYILKVFFDEFDDNPARAFHGSYSGTATITGTETTTLGVYYNIKLSDNMIATSVARLSLILGGYKEGVAFLVGQIHTYITVILEQ</sequence>
<reference evidence="2" key="1">
    <citation type="journal article" date="2019" name="Int. J. Syst. Evol. Microbiol.">
        <title>The Global Catalogue of Microorganisms (GCM) 10K type strain sequencing project: providing services to taxonomists for standard genome sequencing and annotation.</title>
        <authorList>
            <consortium name="The Broad Institute Genomics Platform"/>
            <consortium name="The Broad Institute Genome Sequencing Center for Infectious Disease"/>
            <person name="Wu L."/>
            <person name="Ma J."/>
        </authorList>
    </citation>
    <scope>NUCLEOTIDE SEQUENCE [LARGE SCALE GENOMIC DNA]</scope>
    <source>
        <strain evidence="2">KCTC 52644</strain>
    </source>
</reference>
<organism evidence="1 2">
    <name type="scientific">Flavobacterium ardleyense</name>
    <dbReference type="NCBI Taxonomy" id="2038737"/>
    <lineage>
        <taxon>Bacteria</taxon>
        <taxon>Pseudomonadati</taxon>
        <taxon>Bacteroidota</taxon>
        <taxon>Flavobacteriia</taxon>
        <taxon>Flavobacteriales</taxon>
        <taxon>Flavobacteriaceae</taxon>
        <taxon>Flavobacterium</taxon>
    </lineage>
</organism>
<accession>A0ABW5Z428</accession>
<dbReference type="EMBL" id="JBHUOL010000001">
    <property type="protein sequence ID" value="MFD2907178.1"/>
    <property type="molecule type" value="Genomic_DNA"/>
</dbReference>
<dbReference type="Proteomes" id="UP001597549">
    <property type="component" value="Unassembled WGS sequence"/>
</dbReference>
<gene>
    <name evidence="1" type="ORF">ACFSX9_00375</name>
</gene>
<proteinExistence type="predicted"/>
<evidence type="ECO:0000313" key="2">
    <source>
        <dbReference type="Proteomes" id="UP001597549"/>
    </source>
</evidence>
<name>A0ABW5Z428_9FLAO</name>